<keyword evidence="1" id="KW-0378">Hydrolase</keyword>
<reference evidence="5" key="1">
    <citation type="submission" date="2016-11" db="EMBL/GenBank/DDBJ databases">
        <authorList>
            <person name="Varghese N."/>
            <person name="Submissions S."/>
        </authorList>
    </citation>
    <scope>NUCLEOTIDE SEQUENCE [LARGE SCALE GENOMIC DNA]</scope>
    <source>
        <strain evidence="5">Sac-22</strain>
    </source>
</reference>
<dbReference type="STRING" id="551987.SAMN05192549_108265"/>
<proteinExistence type="predicted"/>
<dbReference type="InterPro" id="IPR011042">
    <property type="entry name" value="6-blade_b-propeller_TolB-like"/>
</dbReference>
<dbReference type="InterPro" id="IPR001375">
    <property type="entry name" value="Peptidase_S9_cat"/>
</dbReference>
<feature type="chain" id="PRO_5012771310" evidence="2">
    <location>
        <begin position="20"/>
        <end position="611"/>
    </location>
</feature>
<feature type="domain" description="Peptidase S9 prolyl oligopeptidase catalytic" evidence="3">
    <location>
        <begin position="431"/>
        <end position="532"/>
    </location>
</feature>
<keyword evidence="2" id="KW-0732">Signal</keyword>
<dbReference type="PANTHER" id="PTHR42776:SF27">
    <property type="entry name" value="DIPEPTIDYL PEPTIDASE FAMILY MEMBER 6"/>
    <property type="match status" value="1"/>
</dbReference>
<dbReference type="Pfam" id="PF00326">
    <property type="entry name" value="Peptidase_S9"/>
    <property type="match status" value="1"/>
</dbReference>
<feature type="signal peptide" evidence="2">
    <location>
        <begin position="1"/>
        <end position="19"/>
    </location>
</feature>
<gene>
    <name evidence="4" type="ORF">SAMN05192549_108265</name>
</gene>
<evidence type="ECO:0000313" key="5">
    <source>
        <dbReference type="Proteomes" id="UP000184339"/>
    </source>
</evidence>
<protein>
    <submittedName>
        <fullName evidence="4">Dipeptidyl aminopeptidase/acylaminoacyl peptidase</fullName>
    </submittedName>
</protein>
<dbReference type="GO" id="GO:0004177">
    <property type="term" value="F:aminopeptidase activity"/>
    <property type="evidence" value="ECO:0007669"/>
    <property type="project" value="UniProtKB-KW"/>
</dbReference>
<dbReference type="SUPFAM" id="SSF69304">
    <property type="entry name" value="Tricorn protease N-terminal domain"/>
    <property type="match status" value="1"/>
</dbReference>
<dbReference type="RefSeq" id="WP_072787035.1">
    <property type="nucleotide sequence ID" value="NZ_FRCX01000008.1"/>
</dbReference>
<keyword evidence="5" id="KW-1185">Reference proteome</keyword>
<dbReference type="Proteomes" id="UP000184339">
    <property type="component" value="Unassembled WGS sequence"/>
</dbReference>
<keyword evidence="4" id="KW-0031">Aminopeptidase</keyword>
<accession>A0A1M7QYI5</accession>
<dbReference type="Gene3D" id="2.120.10.30">
    <property type="entry name" value="TolB, C-terminal domain"/>
    <property type="match status" value="1"/>
</dbReference>
<dbReference type="EMBL" id="FRCX01000008">
    <property type="protein sequence ID" value="SHN37100.1"/>
    <property type="molecule type" value="Genomic_DNA"/>
</dbReference>
<keyword evidence="4" id="KW-0645">Protease</keyword>
<evidence type="ECO:0000256" key="2">
    <source>
        <dbReference type="SAM" id="SignalP"/>
    </source>
</evidence>
<organism evidence="4 5">
    <name type="scientific">Duganella sacchari</name>
    <dbReference type="NCBI Taxonomy" id="551987"/>
    <lineage>
        <taxon>Bacteria</taxon>
        <taxon>Pseudomonadati</taxon>
        <taxon>Pseudomonadota</taxon>
        <taxon>Betaproteobacteria</taxon>
        <taxon>Burkholderiales</taxon>
        <taxon>Oxalobacteraceae</taxon>
        <taxon>Telluria group</taxon>
        <taxon>Duganella</taxon>
    </lineage>
</organism>
<dbReference type="InterPro" id="IPR029058">
    <property type="entry name" value="AB_hydrolase_fold"/>
</dbReference>
<dbReference type="GO" id="GO:0006508">
    <property type="term" value="P:proteolysis"/>
    <property type="evidence" value="ECO:0007669"/>
    <property type="project" value="InterPro"/>
</dbReference>
<dbReference type="AlphaFoldDB" id="A0A1M7QYI5"/>
<evidence type="ECO:0000256" key="1">
    <source>
        <dbReference type="ARBA" id="ARBA00022801"/>
    </source>
</evidence>
<dbReference type="Gene3D" id="3.40.50.1820">
    <property type="entry name" value="alpha/beta hydrolase"/>
    <property type="match status" value="1"/>
</dbReference>
<evidence type="ECO:0000259" key="3">
    <source>
        <dbReference type="Pfam" id="PF00326"/>
    </source>
</evidence>
<dbReference type="SUPFAM" id="SSF53474">
    <property type="entry name" value="alpha/beta-Hydrolases"/>
    <property type="match status" value="1"/>
</dbReference>
<sequence>MLRASLLLAFASAAYAAHAAHAAPIPAEQFFKRPAITGAVMSPDGKWVAVRKLSPAGRSMLTIVDPETRTGKPIASFTNADVDLFYWVSDKRLFFTVTNVDREGDAGKPGLYAVDVDGKNSIRLSETLVRRPSFAENDLPSQTYLREITLHGFPRFKNEDLLVIESSPEGMGLKRLDTHNGRLYDMRAPHGAFGWLFDANGDARVISAQRDNQILIYLRDKDEWRLLNSFDKNAPDGYEPLLYVDNALYVRARNGSNETGIYRYDVGEKLTNPKLLISAPGFDVSGYFDVSDTKMRGFRFYTDAEITVWFDAQMKAIQQEVDQLLPGMVNIVSRGARSETPYVIIDTHSDVQGHGYLLYNTFTKKQILLGEAAPDIDPAQMSHMTMVRYKARDGMQIPMFVTAPGLPNKKNLPTVVLVAANPRHRNGLWQWNPEVQFLASRGYTVLQPDVRGSTGYGLQHSAAGDGQWGRAMQNDLADAVKWAAAEGYTDPARVCIAGSNLGGEAALIGLIRDPAVYQCGISWSGVARLLPQDAARLKQPVLLAYGKDDVEVPYAQGRKLYEAISAVNPGAEWLSYETTSEDRRTQKNRIDLWQRIDAFLAKNIGPQQAGR</sequence>
<dbReference type="GO" id="GO:0004252">
    <property type="term" value="F:serine-type endopeptidase activity"/>
    <property type="evidence" value="ECO:0007669"/>
    <property type="project" value="TreeGrafter"/>
</dbReference>
<dbReference type="PANTHER" id="PTHR42776">
    <property type="entry name" value="SERINE PEPTIDASE S9 FAMILY MEMBER"/>
    <property type="match status" value="1"/>
</dbReference>
<evidence type="ECO:0000313" key="4">
    <source>
        <dbReference type="EMBL" id="SHN37100.1"/>
    </source>
</evidence>
<name>A0A1M7QYI5_9BURK</name>